<reference evidence="2 3" key="1">
    <citation type="submission" date="2023-07" db="EMBL/GenBank/DDBJ databases">
        <title>Sequencing the genomes of 1000 actinobacteria strains.</title>
        <authorList>
            <person name="Klenk H.-P."/>
        </authorList>
    </citation>
    <scope>NUCLEOTIDE SEQUENCE [LARGE SCALE GENOMIC DNA]</scope>
    <source>
        <strain evidence="2 3">GD13</strain>
    </source>
</reference>
<evidence type="ECO:0000313" key="2">
    <source>
        <dbReference type="EMBL" id="MDP9820477.1"/>
    </source>
</evidence>
<evidence type="ECO:0000313" key="3">
    <source>
        <dbReference type="Proteomes" id="UP001240447"/>
    </source>
</evidence>
<feature type="compositionally biased region" description="Low complexity" evidence="1">
    <location>
        <begin position="35"/>
        <end position="45"/>
    </location>
</feature>
<keyword evidence="3" id="KW-1185">Reference proteome</keyword>
<evidence type="ECO:0000256" key="1">
    <source>
        <dbReference type="SAM" id="MobiDB-lite"/>
    </source>
</evidence>
<protein>
    <submittedName>
        <fullName evidence="2">Uncharacterized protein</fullName>
    </submittedName>
</protein>
<comment type="caution">
    <text evidence="2">The sequence shown here is derived from an EMBL/GenBank/DDBJ whole genome shotgun (WGS) entry which is preliminary data.</text>
</comment>
<feature type="compositionally biased region" description="Polar residues" evidence="1">
    <location>
        <begin position="8"/>
        <end position="17"/>
    </location>
</feature>
<sequence>MADFKTNKGGTQSSSALSAEPCDDSKTPVTGFDQAPLGAGAEFGAPGPGVGNTRSGIK</sequence>
<feature type="region of interest" description="Disordered" evidence="1">
    <location>
        <begin position="1"/>
        <end position="58"/>
    </location>
</feature>
<accession>A0ABT9NJ78</accession>
<gene>
    <name evidence="2" type="ORF">J2S59_000286</name>
</gene>
<dbReference type="Proteomes" id="UP001240447">
    <property type="component" value="Unassembled WGS sequence"/>
</dbReference>
<proteinExistence type="predicted"/>
<name>A0ABT9NJ78_9ACTN</name>
<organism evidence="2 3">
    <name type="scientific">Nocardioides massiliensis</name>
    <dbReference type="NCBI Taxonomy" id="1325935"/>
    <lineage>
        <taxon>Bacteria</taxon>
        <taxon>Bacillati</taxon>
        <taxon>Actinomycetota</taxon>
        <taxon>Actinomycetes</taxon>
        <taxon>Propionibacteriales</taxon>
        <taxon>Nocardioidaceae</taxon>
        <taxon>Nocardioides</taxon>
    </lineage>
</organism>
<dbReference type="EMBL" id="JAUSQM010000001">
    <property type="protein sequence ID" value="MDP9820477.1"/>
    <property type="molecule type" value="Genomic_DNA"/>
</dbReference>